<sequence>MEGETLVCLLPVPCVLGNLTPPRITALPGSTVPPKSHVTLLCQGPGQAEGYKISKVGSPEPMEEEEQITPRKTNTLSIAEMTTDKTGLYHCSYQRGGRWSQFSDPLQLVMTGAYEKPSLSSVAGTVAAPGENAKLQCFSKINYEVFILTKDGDHITQNQSSTPQDRGHQTIFLLSPVSSTQAGTYRCYGAFRDNPYVWSQPSDPLQLQVEGNLPPPRISALPGSTVPPKSHVTLLCQGPGQAEGYKISKVGSPEPTDEEEQIMPRKTNTLSIAEITTDKTGQYHCSYQRGGHWSQFSDPLKLVMTGAYEKPSLSSVAGTVAAPGENAKLQCFSRINYDVFILTKDGDHITQDQSSAPQDRGRQTIFLLNPVSSTQAGTYRCYGAFRDNPYVWSQPSDPLQLQVEGNLPPPRISALPGSTVPPKSHVTLLCQGPGQAEGYKISKVGSPEPTDEEEQIMPRKTNTLSIAEITTDKTGQYHCSYQRGGHWSQFSDPLQLVMTGAFSKPSLSSVAGTVAAPGENAKLQCFSKINHDVFILTKDGDHITQNQSSAPQDRGHQTIFLLSPVSSTQAGTYRCYGAFRNNPYVWSQPSDPLQLQVEGNLPPPRITALPGFTVPCKGHVTLLCQGPGQAEGFEISKAGSPEPTDKEEQITPRKTNTLNITEITTDKTGLYHCSYQREGRWSQFSDPLQLVMTGAYEKPSLSSVAGTVAAPGENAKLQCFSKINYEVFILTKDGDHITQNQSSTPQDRGHQTIFLLSPVSSTQAGTYRCYGAFRDNPYVWSHPSDPLQLQVEDAARKERQPEAAGRANGQVSEAADPQEVTYSQVTCRVPHQGTAGAPSREPRQTQSSEYVTLAFR</sequence>
<dbReference type="Proteomes" id="UP001057279">
    <property type="component" value="Linkage Group LG16"/>
</dbReference>
<evidence type="ECO:0000313" key="2">
    <source>
        <dbReference type="Proteomes" id="UP001057279"/>
    </source>
</evidence>
<dbReference type="EMBL" id="CM043041">
    <property type="protein sequence ID" value="KAI4571058.1"/>
    <property type="molecule type" value="Genomic_DNA"/>
</dbReference>
<organism evidence="1 2">
    <name type="scientific">Ovis ammon polii x Ovis aries</name>
    <dbReference type="NCBI Taxonomy" id="2918886"/>
    <lineage>
        <taxon>Eukaryota</taxon>
        <taxon>Metazoa</taxon>
        <taxon>Chordata</taxon>
        <taxon>Craniata</taxon>
        <taxon>Vertebrata</taxon>
        <taxon>Euteleostomi</taxon>
        <taxon>Mammalia</taxon>
        <taxon>Eutheria</taxon>
        <taxon>Laurasiatheria</taxon>
        <taxon>Artiodactyla</taxon>
        <taxon>Ruminantia</taxon>
        <taxon>Pecora</taxon>
        <taxon>Bovidae</taxon>
        <taxon>Caprinae</taxon>
        <taxon>Ovis</taxon>
    </lineage>
</organism>
<proteinExistence type="predicted"/>
<reference evidence="1" key="1">
    <citation type="submission" date="2022-03" db="EMBL/GenBank/DDBJ databases">
        <title>Genomic analyses of argali, domestic sheep and their hybrids provide insights into chromosomal evolution, heterosis and genetic basis of agronomic traits.</title>
        <authorList>
            <person name="Li M."/>
        </authorList>
    </citation>
    <scope>NUCLEOTIDE SEQUENCE</scope>
    <source>
        <strain evidence="1">F1 hybrid</strain>
    </source>
</reference>
<comment type="caution">
    <text evidence="1">The sequence shown here is derived from an EMBL/GenBank/DDBJ whole genome shotgun (WGS) entry which is preliminary data.</text>
</comment>
<accession>A0ACB9UI43</accession>
<gene>
    <name evidence="1" type="ORF">MJG53_013164</name>
</gene>
<name>A0ACB9UI43_9CETA</name>
<keyword evidence="2" id="KW-1185">Reference proteome</keyword>
<evidence type="ECO:0000313" key="1">
    <source>
        <dbReference type="EMBL" id="KAI4571058.1"/>
    </source>
</evidence>
<protein>
    <submittedName>
        <fullName evidence="1">Uncharacterized protein</fullName>
    </submittedName>
</protein>